<evidence type="ECO:0008006" key="4">
    <source>
        <dbReference type="Google" id="ProtNLM"/>
    </source>
</evidence>
<organism evidence="2 3">
    <name type="scientific">Brassica cretica</name>
    <name type="common">Mustard</name>
    <dbReference type="NCBI Taxonomy" id="69181"/>
    <lineage>
        <taxon>Eukaryota</taxon>
        <taxon>Viridiplantae</taxon>
        <taxon>Streptophyta</taxon>
        <taxon>Embryophyta</taxon>
        <taxon>Tracheophyta</taxon>
        <taxon>Spermatophyta</taxon>
        <taxon>Magnoliopsida</taxon>
        <taxon>eudicotyledons</taxon>
        <taxon>Gunneridae</taxon>
        <taxon>Pentapetalae</taxon>
        <taxon>rosids</taxon>
        <taxon>malvids</taxon>
        <taxon>Brassicales</taxon>
        <taxon>Brassicaceae</taxon>
        <taxon>Brassiceae</taxon>
        <taxon>Brassica</taxon>
    </lineage>
</organism>
<feature type="compositionally biased region" description="Acidic residues" evidence="1">
    <location>
        <begin position="1"/>
        <end position="10"/>
    </location>
</feature>
<evidence type="ECO:0000313" key="3">
    <source>
        <dbReference type="Proteomes" id="UP000266723"/>
    </source>
</evidence>
<comment type="caution">
    <text evidence="2">The sequence shown here is derived from an EMBL/GenBank/DDBJ whole genome shotgun (WGS) entry which is preliminary data.</text>
</comment>
<reference evidence="2 3" key="1">
    <citation type="journal article" date="2020" name="BMC Genomics">
        <title>Intraspecific diversification of the crop wild relative Brassica cretica Lam. using demographic model selection.</title>
        <authorList>
            <person name="Kioukis A."/>
            <person name="Michalopoulou V.A."/>
            <person name="Briers L."/>
            <person name="Pirintsos S."/>
            <person name="Studholme D.J."/>
            <person name="Pavlidis P."/>
            <person name="Sarris P.F."/>
        </authorList>
    </citation>
    <scope>NUCLEOTIDE SEQUENCE [LARGE SCALE GENOMIC DNA]</scope>
    <source>
        <strain evidence="3">cv. PFS-1207/04</strain>
    </source>
</reference>
<accession>A0ABQ7EHT5</accession>
<feature type="region of interest" description="Disordered" evidence="1">
    <location>
        <begin position="1"/>
        <end position="84"/>
    </location>
</feature>
<protein>
    <recommendedName>
        <fullName evidence="4">DUF4005 domain-containing protein</fullName>
    </recommendedName>
</protein>
<sequence>MAVDEHDELPEATQSRTPEVNRRSAWSSNRVASNSRRDQSRAFLEVPDPEGKAQRTLQETGAEHREAQPARIGESHPARRKPSP</sequence>
<dbReference type="Proteomes" id="UP000266723">
    <property type="component" value="Unassembled WGS sequence"/>
</dbReference>
<feature type="compositionally biased region" description="Basic and acidic residues" evidence="1">
    <location>
        <begin position="61"/>
        <end position="77"/>
    </location>
</feature>
<proteinExistence type="predicted"/>
<dbReference type="EMBL" id="QGKV02000299">
    <property type="protein sequence ID" value="KAF3596085.1"/>
    <property type="molecule type" value="Genomic_DNA"/>
</dbReference>
<feature type="compositionally biased region" description="Polar residues" evidence="1">
    <location>
        <begin position="12"/>
        <end position="34"/>
    </location>
</feature>
<keyword evidence="3" id="KW-1185">Reference proteome</keyword>
<gene>
    <name evidence="2" type="ORF">DY000_02021919</name>
</gene>
<evidence type="ECO:0000313" key="2">
    <source>
        <dbReference type="EMBL" id="KAF3596085.1"/>
    </source>
</evidence>
<name>A0ABQ7EHT5_BRACR</name>
<evidence type="ECO:0000256" key="1">
    <source>
        <dbReference type="SAM" id="MobiDB-lite"/>
    </source>
</evidence>